<dbReference type="EMBL" id="PGOL01008657">
    <property type="protein sequence ID" value="PKI31513.1"/>
    <property type="molecule type" value="Genomic_DNA"/>
</dbReference>
<reference evidence="1 2" key="1">
    <citation type="submission" date="2017-11" db="EMBL/GenBank/DDBJ databases">
        <title>De-novo sequencing of pomegranate (Punica granatum L.) genome.</title>
        <authorList>
            <person name="Akparov Z."/>
            <person name="Amiraslanov A."/>
            <person name="Hajiyeva S."/>
            <person name="Abbasov M."/>
            <person name="Kaur K."/>
            <person name="Hamwieh A."/>
            <person name="Solovyev V."/>
            <person name="Salamov A."/>
            <person name="Braich B."/>
            <person name="Kosarev P."/>
            <person name="Mahmoud A."/>
            <person name="Hajiyev E."/>
            <person name="Babayeva S."/>
            <person name="Izzatullayeva V."/>
            <person name="Mammadov A."/>
            <person name="Mammadov A."/>
            <person name="Sharifova S."/>
            <person name="Ojaghi J."/>
            <person name="Eynullazada K."/>
            <person name="Bayramov B."/>
            <person name="Abdulazimova A."/>
            <person name="Shahmuradov I."/>
        </authorList>
    </citation>
    <scope>NUCLEOTIDE SEQUENCE [LARGE SCALE GENOMIC DNA]</scope>
    <source>
        <strain evidence="2">cv. AG2017</strain>
        <tissue evidence="1">Leaf</tissue>
    </source>
</reference>
<accession>A0A2I0HIS5</accession>
<name>A0A2I0HIS5_PUNGR</name>
<evidence type="ECO:0000313" key="2">
    <source>
        <dbReference type="Proteomes" id="UP000233551"/>
    </source>
</evidence>
<sequence>MVVVSIVDVRNSHAVESKGPFVVESEDHCILGVESEKHGPQWEVGVAPPFSRFRDACLASPLHVHSDSREILLGYELLGTSYKINKVLHRCNDETLLEPHFLKPLWKANIGLRGVKLSISVMTLKKHSYHARSVFPSFCSMTNSSLRSRFTRRVVANL</sequence>
<proteinExistence type="predicted"/>
<comment type="caution">
    <text evidence="1">The sequence shown here is derived from an EMBL/GenBank/DDBJ whole genome shotgun (WGS) entry which is preliminary data.</text>
</comment>
<dbReference type="AlphaFoldDB" id="A0A2I0HIS5"/>
<dbReference type="Proteomes" id="UP000233551">
    <property type="component" value="Unassembled WGS sequence"/>
</dbReference>
<protein>
    <submittedName>
        <fullName evidence="1">Uncharacterized protein</fullName>
    </submittedName>
</protein>
<gene>
    <name evidence="1" type="ORF">CRG98_048094</name>
</gene>
<keyword evidence="2" id="KW-1185">Reference proteome</keyword>
<evidence type="ECO:0000313" key="1">
    <source>
        <dbReference type="EMBL" id="PKI31513.1"/>
    </source>
</evidence>
<organism evidence="1 2">
    <name type="scientific">Punica granatum</name>
    <name type="common">Pomegranate</name>
    <dbReference type="NCBI Taxonomy" id="22663"/>
    <lineage>
        <taxon>Eukaryota</taxon>
        <taxon>Viridiplantae</taxon>
        <taxon>Streptophyta</taxon>
        <taxon>Embryophyta</taxon>
        <taxon>Tracheophyta</taxon>
        <taxon>Spermatophyta</taxon>
        <taxon>Magnoliopsida</taxon>
        <taxon>eudicotyledons</taxon>
        <taxon>Gunneridae</taxon>
        <taxon>Pentapetalae</taxon>
        <taxon>rosids</taxon>
        <taxon>malvids</taxon>
        <taxon>Myrtales</taxon>
        <taxon>Lythraceae</taxon>
        <taxon>Punica</taxon>
    </lineage>
</organism>